<proteinExistence type="predicted"/>
<organism evidence="1 2">
    <name type="scientific">Paraglomus occultum</name>
    <dbReference type="NCBI Taxonomy" id="144539"/>
    <lineage>
        <taxon>Eukaryota</taxon>
        <taxon>Fungi</taxon>
        <taxon>Fungi incertae sedis</taxon>
        <taxon>Mucoromycota</taxon>
        <taxon>Glomeromycotina</taxon>
        <taxon>Glomeromycetes</taxon>
        <taxon>Paraglomerales</taxon>
        <taxon>Paraglomeraceae</taxon>
        <taxon>Paraglomus</taxon>
    </lineage>
</organism>
<name>A0A9N9H5Z2_9GLOM</name>
<gene>
    <name evidence="1" type="ORF">POCULU_LOCUS9963</name>
</gene>
<comment type="caution">
    <text evidence="1">The sequence shown here is derived from an EMBL/GenBank/DDBJ whole genome shotgun (WGS) entry which is preliminary data.</text>
</comment>
<dbReference type="EMBL" id="CAJVPJ010004366">
    <property type="protein sequence ID" value="CAG8651294.1"/>
    <property type="molecule type" value="Genomic_DNA"/>
</dbReference>
<accession>A0A9N9H5Z2</accession>
<dbReference type="AlphaFoldDB" id="A0A9N9H5Z2"/>
<evidence type="ECO:0000313" key="1">
    <source>
        <dbReference type="EMBL" id="CAG8651294.1"/>
    </source>
</evidence>
<dbReference type="Proteomes" id="UP000789572">
    <property type="component" value="Unassembled WGS sequence"/>
</dbReference>
<sequence>NSRNLSSVWWVIGYGLKTVDEAKKSSRRFFKPKALLKMTFGLEKLRREHKVSGIEVSANGNVDMQ</sequence>
<reference evidence="1" key="1">
    <citation type="submission" date="2021-06" db="EMBL/GenBank/DDBJ databases">
        <authorList>
            <person name="Kallberg Y."/>
            <person name="Tangrot J."/>
            <person name="Rosling A."/>
        </authorList>
    </citation>
    <scope>NUCLEOTIDE SEQUENCE</scope>
    <source>
        <strain evidence="1">IA702</strain>
    </source>
</reference>
<evidence type="ECO:0000313" key="2">
    <source>
        <dbReference type="Proteomes" id="UP000789572"/>
    </source>
</evidence>
<keyword evidence="2" id="KW-1185">Reference proteome</keyword>
<feature type="non-terminal residue" evidence="1">
    <location>
        <position position="1"/>
    </location>
</feature>
<protein>
    <submittedName>
        <fullName evidence="1">9090_t:CDS:1</fullName>
    </submittedName>
</protein>